<evidence type="ECO:0000256" key="2">
    <source>
        <dbReference type="SAM" id="MobiDB-lite"/>
    </source>
</evidence>
<dbReference type="GO" id="GO:0051377">
    <property type="term" value="F:mannose-ethanolamine phosphotransferase activity"/>
    <property type="evidence" value="ECO:0007669"/>
    <property type="project" value="UniProtKB-UniRule"/>
</dbReference>
<comment type="pathway">
    <text evidence="1">Glycolipid biosynthesis; glycosylphosphatidylinositol-anchor biosynthesis.</text>
</comment>
<dbReference type="GO" id="GO:0005789">
    <property type="term" value="C:endoplasmic reticulum membrane"/>
    <property type="evidence" value="ECO:0007669"/>
    <property type="project" value="UniProtKB-SubCell"/>
</dbReference>
<name>A0A6J5UFP6_PRUAR</name>
<dbReference type="OrthoDB" id="1707602at2759"/>
<evidence type="ECO:0000313" key="5">
    <source>
        <dbReference type="Proteomes" id="UP000507222"/>
    </source>
</evidence>
<evidence type="ECO:0000313" key="3">
    <source>
        <dbReference type="EMBL" id="CAB4275149.1"/>
    </source>
</evidence>
<sequence length="108" mass="12352">MGGEERELGEGSNVKANAKRRRRTWLKRKEKWLVVLGVVLHAVYMLSIFDIYFKSPIVHGMDLVTPRFKAPAKRLVLLVAFEPVLQLMVCELTNSSSPILKESSELHF</sequence>
<dbReference type="PANTHER" id="PTHR12250">
    <property type="entry name" value="PHOSPHATIDYLINOSITOL GLYCAN, CLASS N"/>
    <property type="match status" value="1"/>
</dbReference>
<feature type="transmembrane region" description="Helical" evidence="1">
    <location>
        <begin position="32"/>
        <end position="53"/>
    </location>
</feature>
<comment type="subcellular location">
    <subcellularLocation>
        <location evidence="1">Endoplasmic reticulum membrane</location>
        <topology evidence="1">Multi-pass membrane protein</topology>
    </subcellularLocation>
</comment>
<keyword evidence="1" id="KW-0256">Endoplasmic reticulum</keyword>
<dbReference type="InterPro" id="IPR007070">
    <property type="entry name" value="GPI_EtnP_transferase_1"/>
</dbReference>
<accession>A0A6J5UFP6</accession>
<keyword evidence="6" id="KW-1185">Reference proteome</keyword>
<dbReference type="Proteomes" id="UP000507245">
    <property type="component" value="Unassembled WGS sequence"/>
</dbReference>
<protein>
    <recommendedName>
        <fullName evidence="1">GPI ethanolamine phosphate transferase 1</fullName>
        <ecNumber evidence="1">2.-.-.-</ecNumber>
    </recommendedName>
</protein>
<proteinExistence type="inferred from homology"/>
<keyword evidence="1" id="KW-0337">GPI-anchor biosynthesis</keyword>
<dbReference type="Proteomes" id="UP000507222">
    <property type="component" value="Unassembled WGS sequence"/>
</dbReference>
<evidence type="ECO:0000256" key="1">
    <source>
        <dbReference type="RuleBase" id="RU367138"/>
    </source>
</evidence>
<comment type="similarity">
    <text evidence="1">Belongs to the PIGG/PIGN/PIGO family. PIGN subfamily.</text>
</comment>
<organism evidence="3 5">
    <name type="scientific">Prunus armeniaca</name>
    <name type="common">Apricot</name>
    <name type="synonym">Armeniaca vulgaris</name>
    <dbReference type="NCBI Taxonomy" id="36596"/>
    <lineage>
        <taxon>Eukaryota</taxon>
        <taxon>Viridiplantae</taxon>
        <taxon>Streptophyta</taxon>
        <taxon>Embryophyta</taxon>
        <taxon>Tracheophyta</taxon>
        <taxon>Spermatophyta</taxon>
        <taxon>Magnoliopsida</taxon>
        <taxon>eudicotyledons</taxon>
        <taxon>Gunneridae</taxon>
        <taxon>Pentapetalae</taxon>
        <taxon>rosids</taxon>
        <taxon>fabids</taxon>
        <taxon>Rosales</taxon>
        <taxon>Rosaceae</taxon>
        <taxon>Amygdaloideae</taxon>
        <taxon>Amygdaleae</taxon>
        <taxon>Prunus</taxon>
    </lineage>
</organism>
<reference evidence="3 5" key="2">
    <citation type="submission" date="2020-05" db="EMBL/GenBank/DDBJ databases">
        <authorList>
            <person name="Campoy J."/>
            <person name="Schneeberger K."/>
            <person name="Spophaly S."/>
        </authorList>
    </citation>
    <scope>NUCLEOTIDE SEQUENCE [LARGE SCALE GENOMIC DNA]</scope>
    <source>
        <strain evidence="3">PruArmRojPasFocal</strain>
    </source>
</reference>
<evidence type="ECO:0000313" key="6">
    <source>
        <dbReference type="Proteomes" id="UP000507245"/>
    </source>
</evidence>
<feature type="region of interest" description="Disordered" evidence="2">
    <location>
        <begin position="1"/>
        <end position="21"/>
    </location>
</feature>
<dbReference type="EMBL" id="CAEKDK010000003">
    <property type="protein sequence ID" value="CAB4275149.1"/>
    <property type="molecule type" value="Genomic_DNA"/>
</dbReference>
<keyword evidence="1" id="KW-0808">Transferase</keyword>
<dbReference type="GO" id="GO:0006506">
    <property type="term" value="P:GPI anchor biosynthetic process"/>
    <property type="evidence" value="ECO:0007669"/>
    <property type="project" value="UniProtKB-UniPathway"/>
</dbReference>
<keyword evidence="1" id="KW-0812">Transmembrane</keyword>
<dbReference type="AlphaFoldDB" id="A0A6J5UFP6"/>
<dbReference type="EC" id="2.-.-.-" evidence="1"/>
<comment type="caution">
    <text evidence="1">Lacks conserved residue(s) required for the propagation of feature annotation.</text>
</comment>
<reference evidence="6" key="1">
    <citation type="journal article" date="2020" name="Genome Biol.">
        <title>Gamete binning: chromosome-level and haplotype-resolved genome assembly enabled by high-throughput single-cell sequencing of gamete genomes.</title>
        <authorList>
            <person name="Campoy J.A."/>
            <person name="Sun H."/>
            <person name="Goel M."/>
            <person name="Jiao W.-B."/>
            <person name="Folz-Donahue K."/>
            <person name="Wang N."/>
            <person name="Rubio M."/>
            <person name="Liu C."/>
            <person name="Kukat C."/>
            <person name="Ruiz D."/>
            <person name="Huettel B."/>
            <person name="Schneeberger K."/>
        </authorList>
    </citation>
    <scope>NUCLEOTIDE SEQUENCE [LARGE SCALE GENOMIC DNA]</scope>
    <source>
        <strain evidence="6">cv. Rojo Pasion</strain>
    </source>
</reference>
<dbReference type="PANTHER" id="PTHR12250:SF0">
    <property type="entry name" value="GPI ETHANOLAMINE PHOSPHATE TRANSFERASE 1"/>
    <property type="match status" value="1"/>
</dbReference>
<dbReference type="UniPathway" id="UPA00196"/>
<gene>
    <name evidence="3" type="ORF">CURHAP_LOCUS23942</name>
    <name evidence="4" type="ORF">ORAREDHAP_LOCUS23563</name>
</gene>
<keyword evidence="1" id="KW-0472">Membrane</keyword>
<keyword evidence="1" id="KW-1133">Transmembrane helix</keyword>
<comment type="function">
    <text evidence="1">Ethanolamine phosphate transferase involved in glycosylphosphatidylinositol-anchor biosynthesis. Transfers ethanolamine phosphate to the first alpha-1,4-linked mannose of the glycosylphosphatidylinositol precursor of GPI-anchor.</text>
</comment>
<evidence type="ECO:0000313" key="4">
    <source>
        <dbReference type="EMBL" id="CAB4305535.1"/>
    </source>
</evidence>
<dbReference type="EMBL" id="CAEKKB010000003">
    <property type="protein sequence ID" value="CAB4305535.1"/>
    <property type="molecule type" value="Genomic_DNA"/>
</dbReference>